<dbReference type="EMBL" id="CP077683">
    <property type="protein sequence ID" value="QXE90807.1"/>
    <property type="molecule type" value="Genomic_DNA"/>
</dbReference>
<evidence type="ECO:0000256" key="3">
    <source>
        <dbReference type="ARBA" id="ARBA00022801"/>
    </source>
</evidence>
<keyword evidence="4" id="KW-0961">Cell wall biogenesis/degradation</keyword>
<dbReference type="SMART" id="SM00257">
    <property type="entry name" value="LysM"/>
    <property type="match status" value="1"/>
</dbReference>
<feature type="domain" description="L,D-TPase catalytic" evidence="7">
    <location>
        <begin position="102"/>
        <end position="234"/>
    </location>
</feature>
<keyword evidence="3" id="KW-0378">Hydrolase</keyword>
<evidence type="ECO:0000313" key="8">
    <source>
        <dbReference type="EMBL" id="QXE90807.1"/>
    </source>
</evidence>
<dbReference type="PROSITE" id="PS51782">
    <property type="entry name" value="LYSM"/>
    <property type="match status" value="1"/>
</dbReference>
<dbReference type="Pfam" id="PF01476">
    <property type="entry name" value="LysM"/>
    <property type="match status" value="1"/>
</dbReference>
<proteinExistence type="inferred from homology"/>
<keyword evidence="2" id="KW-0808">Transferase</keyword>
<name>A0ABX8LJ48_9BACT</name>
<feature type="domain" description="LysM" evidence="6">
    <location>
        <begin position="45"/>
        <end position="89"/>
    </location>
</feature>
<sequence>MACHLPLVHCVAVSALVLPALLVPTAQPAVAMPPVYAEGFIGEMRQHKVRPRESLIEIARTYDLGYIEIRDANPGVDPVLPTPGTVVTIPSAWIPPAVLERPAIVVNLAEMRLYFFTTKDDSGVLSFPIGIGDVGTDTPVGKFVVAEKLINPSWHVPESIRRQNPQLPRIIAPGVRNPLGRHALRLSRADILIHGTNRPWGIGRRSSHGCLRLYTRDMAILFGQAKKGTQVWIVSEPVKVGVKGRRVFIELHCGGRETPGLGEILHALSDRGLLQWIDLGKLVRAYYENKGYPIDISWADRIVRGLAEPPGRWLATS</sequence>
<dbReference type="CDD" id="cd16913">
    <property type="entry name" value="YkuD_like"/>
    <property type="match status" value="1"/>
</dbReference>
<evidence type="ECO:0000259" key="6">
    <source>
        <dbReference type="PROSITE" id="PS51782"/>
    </source>
</evidence>
<feature type="signal peptide" evidence="5">
    <location>
        <begin position="1"/>
        <end position="31"/>
    </location>
</feature>
<dbReference type="Proteomes" id="UP000683559">
    <property type="component" value="Chromosome"/>
</dbReference>
<keyword evidence="2" id="KW-0328">Glycosyltransferase</keyword>
<dbReference type="CDD" id="cd00118">
    <property type="entry name" value="LysM"/>
    <property type="match status" value="1"/>
</dbReference>
<comment type="similarity">
    <text evidence="1">Belongs to the YkuD family.</text>
</comment>
<reference evidence="8 9" key="1">
    <citation type="submission" date="2021-06" db="EMBL/GenBank/DDBJ databases">
        <title>Gemonas diversity in paddy soil.</title>
        <authorList>
            <person name="Liu G."/>
        </authorList>
    </citation>
    <scope>NUCLEOTIDE SEQUENCE [LARGE SCALE GENOMIC DNA]</scope>
    <source>
        <strain evidence="8 9">RG2</strain>
    </source>
</reference>
<evidence type="ECO:0000256" key="5">
    <source>
        <dbReference type="SAM" id="SignalP"/>
    </source>
</evidence>
<feature type="chain" id="PRO_5046405691" evidence="5">
    <location>
        <begin position="32"/>
        <end position="317"/>
    </location>
</feature>
<gene>
    <name evidence="8" type="ORF">KP001_20875</name>
</gene>
<keyword evidence="4" id="KW-0133">Cell shape</keyword>
<feature type="active site" description="Nucleophile" evidence="4">
    <location>
        <position position="210"/>
    </location>
</feature>
<accession>A0ABX8LJ48</accession>
<organism evidence="8 9">
    <name type="scientific">Geomonas subterranea</name>
    <dbReference type="NCBI Taxonomy" id="2847989"/>
    <lineage>
        <taxon>Bacteria</taxon>
        <taxon>Pseudomonadati</taxon>
        <taxon>Thermodesulfobacteriota</taxon>
        <taxon>Desulfuromonadia</taxon>
        <taxon>Geobacterales</taxon>
        <taxon>Geobacteraceae</taxon>
        <taxon>Geomonas</taxon>
    </lineage>
</organism>
<keyword evidence="4" id="KW-0573">Peptidoglycan synthesis</keyword>
<comment type="pathway">
    <text evidence="4">Cell wall biogenesis; peptidoglycan biosynthesis.</text>
</comment>
<dbReference type="PROSITE" id="PS52029">
    <property type="entry name" value="LD_TPASE"/>
    <property type="match status" value="1"/>
</dbReference>
<feature type="active site" description="Proton donor/acceptor" evidence="4">
    <location>
        <position position="194"/>
    </location>
</feature>
<dbReference type="PANTHER" id="PTHR30582">
    <property type="entry name" value="L,D-TRANSPEPTIDASE"/>
    <property type="match status" value="1"/>
</dbReference>
<evidence type="ECO:0000256" key="1">
    <source>
        <dbReference type="ARBA" id="ARBA00005992"/>
    </source>
</evidence>
<keyword evidence="5" id="KW-0732">Signal</keyword>
<dbReference type="InterPro" id="IPR050979">
    <property type="entry name" value="LD-transpeptidase"/>
</dbReference>
<dbReference type="InterPro" id="IPR018392">
    <property type="entry name" value="LysM"/>
</dbReference>
<dbReference type="Pfam" id="PF03734">
    <property type="entry name" value="YkuD"/>
    <property type="match status" value="1"/>
</dbReference>
<dbReference type="PANTHER" id="PTHR30582:SF24">
    <property type="entry name" value="L,D-TRANSPEPTIDASE ERFK_SRFK-RELATED"/>
    <property type="match status" value="1"/>
</dbReference>
<dbReference type="InterPro" id="IPR005490">
    <property type="entry name" value="LD_TPept_cat_dom"/>
</dbReference>
<evidence type="ECO:0000313" key="9">
    <source>
        <dbReference type="Proteomes" id="UP000683559"/>
    </source>
</evidence>
<keyword evidence="9" id="KW-1185">Reference proteome</keyword>
<evidence type="ECO:0000256" key="2">
    <source>
        <dbReference type="ARBA" id="ARBA00022676"/>
    </source>
</evidence>
<protein>
    <submittedName>
        <fullName evidence="8">L,D-transpeptidase family protein</fullName>
    </submittedName>
</protein>
<evidence type="ECO:0000259" key="7">
    <source>
        <dbReference type="PROSITE" id="PS52029"/>
    </source>
</evidence>
<evidence type="ECO:0000256" key="4">
    <source>
        <dbReference type="PROSITE-ProRule" id="PRU01373"/>
    </source>
</evidence>